<organism evidence="2 3">
    <name type="scientific">Apiospora hydei</name>
    <dbReference type="NCBI Taxonomy" id="1337664"/>
    <lineage>
        <taxon>Eukaryota</taxon>
        <taxon>Fungi</taxon>
        <taxon>Dikarya</taxon>
        <taxon>Ascomycota</taxon>
        <taxon>Pezizomycotina</taxon>
        <taxon>Sordariomycetes</taxon>
        <taxon>Xylariomycetidae</taxon>
        <taxon>Amphisphaeriales</taxon>
        <taxon>Apiosporaceae</taxon>
        <taxon>Apiospora</taxon>
    </lineage>
</organism>
<dbReference type="EMBL" id="JAQQWN010000007">
    <property type="protein sequence ID" value="KAK8074563.1"/>
    <property type="molecule type" value="Genomic_DNA"/>
</dbReference>
<gene>
    <name evidence="2" type="ORF">PG997_009226</name>
</gene>
<sequence>MASFLELATRREQSTQEMRRPMPPDAVVLPTRAFVSRPQVKVYPAQKKGLVVCTPTHLQAIRSGLLGSAWANARLASGQSALWGLLRPSAQLPPRVTLNSDACKVRDTHHRRGLVTLVYAYLGLPITIYGDLDHILI</sequence>
<feature type="compositionally biased region" description="Basic and acidic residues" evidence="1">
    <location>
        <begin position="8"/>
        <end position="22"/>
    </location>
</feature>
<accession>A0ABR1VTH3</accession>
<keyword evidence="3" id="KW-1185">Reference proteome</keyword>
<name>A0ABR1VTH3_9PEZI</name>
<evidence type="ECO:0000313" key="3">
    <source>
        <dbReference type="Proteomes" id="UP001433268"/>
    </source>
</evidence>
<feature type="region of interest" description="Disordered" evidence="1">
    <location>
        <begin position="1"/>
        <end position="23"/>
    </location>
</feature>
<dbReference type="GeneID" id="92046601"/>
<reference evidence="2 3" key="1">
    <citation type="submission" date="2023-01" db="EMBL/GenBank/DDBJ databases">
        <title>Analysis of 21 Apiospora genomes using comparative genomics revels a genus with tremendous synthesis potential of carbohydrate active enzymes and secondary metabolites.</title>
        <authorList>
            <person name="Sorensen T."/>
        </authorList>
    </citation>
    <scope>NUCLEOTIDE SEQUENCE [LARGE SCALE GENOMIC DNA]</scope>
    <source>
        <strain evidence="2 3">CBS 114990</strain>
    </source>
</reference>
<dbReference type="Proteomes" id="UP001433268">
    <property type="component" value="Unassembled WGS sequence"/>
</dbReference>
<dbReference type="RefSeq" id="XP_066665503.1">
    <property type="nucleotide sequence ID" value="XM_066813541.1"/>
</dbReference>
<proteinExistence type="predicted"/>
<protein>
    <submittedName>
        <fullName evidence="2">Uncharacterized protein</fullName>
    </submittedName>
</protein>
<evidence type="ECO:0000313" key="2">
    <source>
        <dbReference type="EMBL" id="KAK8074563.1"/>
    </source>
</evidence>
<evidence type="ECO:0000256" key="1">
    <source>
        <dbReference type="SAM" id="MobiDB-lite"/>
    </source>
</evidence>
<comment type="caution">
    <text evidence="2">The sequence shown here is derived from an EMBL/GenBank/DDBJ whole genome shotgun (WGS) entry which is preliminary data.</text>
</comment>